<dbReference type="PANTHER" id="PTHR41247">
    <property type="entry name" value="HTH-TYPE TRANSCRIPTIONAL REPRESSOR YCNK"/>
    <property type="match status" value="1"/>
</dbReference>
<dbReference type="InterPro" id="IPR008719">
    <property type="entry name" value="N2O_reductase_NosL"/>
</dbReference>
<feature type="signal peptide" evidence="1">
    <location>
        <begin position="1"/>
        <end position="24"/>
    </location>
</feature>
<protein>
    <submittedName>
        <fullName evidence="2">Nitrous oxide reductase accessory protein NosL</fullName>
    </submittedName>
</protein>
<evidence type="ECO:0000313" key="3">
    <source>
        <dbReference type="Proteomes" id="UP001597131"/>
    </source>
</evidence>
<keyword evidence="3" id="KW-1185">Reference proteome</keyword>
<dbReference type="RefSeq" id="WP_380746217.1">
    <property type="nucleotide sequence ID" value="NZ_JBHTLI010000002.1"/>
</dbReference>
<evidence type="ECO:0000256" key="1">
    <source>
        <dbReference type="SAM" id="SignalP"/>
    </source>
</evidence>
<gene>
    <name evidence="2" type="ORF">ACFQ3Q_12150</name>
</gene>
<feature type="chain" id="PRO_5047030091" evidence="1">
    <location>
        <begin position="25"/>
        <end position="156"/>
    </location>
</feature>
<sequence>MEKTSKIFLLLLFSLSFLSCSLQPEPIVYGQDACQYCKMTIVSKAHSAQIVTSKGKQFKYDAIECLVKDILEYQNENDLAKVMVADYSDPGTMLEVNTAVFIISDAINSPMGANLAALKNADDFSDPGKSAVFKWQELKDHFLLEDSISLKDKSAE</sequence>
<dbReference type="Pfam" id="PF05573">
    <property type="entry name" value="NosL"/>
    <property type="match status" value="1"/>
</dbReference>
<dbReference type="PANTHER" id="PTHR41247:SF1">
    <property type="entry name" value="HTH-TYPE TRANSCRIPTIONAL REPRESSOR YCNK"/>
    <property type="match status" value="1"/>
</dbReference>
<dbReference type="PROSITE" id="PS51257">
    <property type="entry name" value="PROKAR_LIPOPROTEIN"/>
    <property type="match status" value="1"/>
</dbReference>
<evidence type="ECO:0000313" key="2">
    <source>
        <dbReference type="EMBL" id="MFD1096508.1"/>
    </source>
</evidence>
<dbReference type="SUPFAM" id="SSF160387">
    <property type="entry name" value="NosL/MerB-like"/>
    <property type="match status" value="1"/>
</dbReference>
<dbReference type="EMBL" id="JBHTLI010000002">
    <property type="protein sequence ID" value="MFD1096508.1"/>
    <property type="molecule type" value="Genomic_DNA"/>
</dbReference>
<dbReference type="Proteomes" id="UP001597131">
    <property type="component" value="Unassembled WGS sequence"/>
</dbReference>
<keyword evidence="1" id="KW-0732">Signal</keyword>
<reference evidence="3" key="1">
    <citation type="journal article" date="2019" name="Int. J. Syst. Evol. Microbiol.">
        <title>The Global Catalogue of Microorganisms (GCM) 10K type strain sequencing project: providing services to taxonomists for standard genome sequencing and annotation.</title>
        <authorList>
            <consortium name="The Broad Institute Genomics Platform"/>
            <consortium name="The Broad Institute Genome Sequencing Center for Infectious Disease"/>
            <person name="Wu L."/>
            <person name="Ma J."/>
        </authorList>
    </citation>
    <scope>NUCLEOTIDE SEQUENCE [LARGE SCALE GENOMIC DNA]</scope>
    <source>
        <strain evidence="3">CCUG 64793</strain>
    </source>
</reference>
<organism evidence="2 3">
    <name type="scientific">Salegentibacter chungangensis</name>
    <dbReference type="NCBI Taxonomy" id="1335724"/>
    <lineage>
        <taxon>Bacteria</taxon>
        <taxon>Pseudomonadati</taxon>
        <taxon>Bacteroidota</taxon>
        <taxon>Flavobacteriia</taxon>
        <taxon>Flavobacteriales</taxon>
        <taxon>Flavobacteriaceae</taxon>
        <taxon>Salegentibacter</taxon>
    </lineage>
</organism>
<comment type="caution">
    <text evidence="2">The sequence shown here is derived from an EMBL/GenBank/DDBJ whole genome shotgun (WGS) entry which is preliminary data.</text>
</comment>
<accession>A0ABW3NS24</accession>
<proteinExistence type="predicted"/>
<name>A0ABW3NS24_9FLAO</name>